<feature type="region of interest" description="Disordered" evidence="1">
    <location>
        <begin position="1"/>
        <end position="23"/>
    </location>
</feature>
<dbReference type="OrthoDB" id="340673at2157"/>
<accession>A0A3M0E1Z0</accession>
<keyword evidence="6" id="KW-1185">Reference proteome</keyword>
<feature type="transmembrane region" description="Helical" evidence="2">
    <location>
        <begin position="186"/>
        <end position="207"/>
    </location>
</feature>
<dbReference type="EMBL" id="CP034145">
    <property type="protein sequence ID" value="AZH25795.1"/>
    <property type="molecule type" value="Genomic_DNA"/>
</dbReference>
<evidence type="ECO:0000313" key="6">
    <source>
        <dbReference type="Proteomes" id="UP000282007"/>
    </source>
</evidence>
<dbReference type="KEGG" id="haer:DU502_10575"/>
<gene>
    <name evidence="4" type="ORF">ATH50_0630</name>
    <name evidence="3" type="ORF">DU502_10575</name>
</gene>
<dbReference type="RefSeq" id="WP_121919329.1">
    <property type="nucleotide sequence ID" value="NZ_CP034145.1"/>
</dbReference>
<dbReference type="EMBL" id="REFS01000001">
    <property type="protein sequence ID" value="RMB25533.1"/>
    <property type="molecule type" value="Genomic_DNA"/>
</dbReference>
<keyword evidence="2" id="KW-1133">Transmembrane helix</keyword>
<keyword evidence="2" id="KW-0812">Transmembrane</keyword>
<sequence length="485" mass="54559">MGTGSPDDAPTVDWYPTDPDPEQRPFNAFVRGNDLATRAERPFSSLSFHQFCAVSPRETFYTQERQGGSVRIMPAIVRPALRYWPLTIFVMTVLYLLAPLVEPGLEPVWAFFPPLTVDNLVWVAGVIVVWTTLFAIISQVGIVTRYSQLAKPAFVYGLLGILLAGTVFSVFLVWNSDTPATLPRNVVFGSGFLFAAYVSGMIAYDLLIRTENMLENFGKKNIVENERQYEDVFLSDFTKKLEASVFDVPLALVFGVTFTSQLVGFWLLQNGPHQLDSSIALACNAFFDAILMTAIFQFLIFIRQLNLLLDDKYERDGEAVVLQFQPFHPDGRGGFRDIGRAAMQVNVLVIVAGLYYVYRLYVQGLRALPAGGFDALQNMQAVIWLIDFGGPIVLYAVVSAVWLYYTFWTTHLKMARDKERMILRRQASYRSDTDDETEPIGSVNDRAGYEELLTSPVWPLDSRQLQTVVLSNIIPLFLTLSSIPI</sequence>
<evidence type="ECO:0000256" key="1">
    <source>
        <dbReference type="SAM" id="MobiDB-lite"/>
    </source>
</evidence>
<feature type="transmembrane region" description="Helical" evidence="2">
    <location>
        <begin position="341"/>
        <end position="361"/>
    </location>
</feature>
<proteinExistence type="predicted"/>
<protein>
    <submittedName>
        <fullName evidence="4">Uncharacterized protein</fullName>
    </submittedName>
</protein>
<reference evidence="4 5" key="1">
    <citation type="journal article" date="2015" name="Stand. Genomic Sci.">
        <title>Genomic Encyclopedia of Bacterial and Archaeal Type Strains, Phase III: the genomes of soil and plant-associated and newly described type strains.</title>
        <authorList>
            <person name="Whitman W.B."/>
            <person name="Woyke T."/>
            <person name="Klenk H.P."/>
            <person name="Zhou Y."/>
            <person name="Lilburn T.G."/>
            <person name="Beck B.J."/>
            <person name="De Vos P."/>
            <person name="Vandamme P."/>
            <person name="Eisen J.A."/>
            <person name="Garrity G."/>
            <person name="Hugenholtz P."/>
            <person name="Kyrpides N.C."/>
        </authorList>
    </citation>
    <scope>NUCLEOTIDE SEQUENCE [LARGE SCALE GENOMIC DNA]</scope>
    <source>
        <strain evidence="4 5">CGMCC 1.10124</strain>
    </source>
</reference>
<feature type="transmembrane region" description="Helical" evidence="2">
    <location>
        <begin position="81"/>
        <end position="101"/>
    </location>
</feature>
<name>A0A3M0E1Z0_9EURY</name>
<evidence type="ECO:0000313" key="5">
    <source>
        <dbReference type="Proteomes" id="UP000277326"/>
    </source>
</evidence>
<evidence type="ECO:0000256" key="2">
    <source>
        <dbReference type="SAM" id="Phobius"/>
    </source>
</evidence>
<evidence type="ECO:0000313" key="4">
    <source>
        <dbReference type="EMBL" id="RMB25533.1"/>
    </source>
</evidence>
<organism evidence="4 5">
    <name type="scientific">Haloplanus aerogenes</name>
    <dbReference type="NCBI Taxonomy" id="660522"/>
    <lineage>
        <taxon>Archaea</taxon>
        <taxon>Methanobacteriati</taxon>
        <taxon>Methanobacteriota</taxon>
        <taxon>Stenosarchaea group</taxon>
        <taxon>Halobacteria</taxon>
        <taxon>Halobacteriales</taxon>
        <taxon>Haloferacaceae</taxon>
        <taxon>Haloplanus</taxon>
    </lineage>
</organism>
<evidence type="ECO:0000313" key="3">
    <source>
        <dbReference type="EMBL" id="AZH25795.1"/>
    </source>
</evidence>
<feature type="transmembrane region" description="Helical" evidence="2">
    <location>
        <begin position="121"/>
        <end position="142"/>
    </location>
</feature>
<reference evidence="3 6" key="2">
    <citation type="submission" date="2018-07" db="EMBL/GenBank/DDBJ databases">
        <title>Genome sequences of Haloplanus aerogenes JCM 16430T.</title>
        <authorList>
            <person name="Kim Y.B."/>
            <person name="Roh S.W."/>
        </authorList>
    </citation>
    <scope>NUCLEOTIDE SEQUENCE [LARGE SCALE GENOMIC DNA]</scope>
    <source>
        <strain evidence="3 6">JCM 16430</strain>
    </source>
</reference>
<dbReference type="Proteomes" id="UP000282007">
    <property type="component" value="Chromosome"/>
</dbReference>
<dbReference type="GeneID" id="38471735"/>
<feature type="transmembrane region" description="Helical" evidence="2">
    <location>
        <begin position="248"/>
        <end position="267"/>
    </location>
</feature>
<dbReference type="AlphaFoldDB" id="A0A3M0E1Z0"/>
<feature type="transmembrane region" description="Helical" evidence="2">
    <location>
        <begin position="279"/>
        <end position="302"/>
    </location>
</feature>
<feature type="transmembrane region" description="Helical" evidence="2">
    <location>
        <begin position="154"/>
        <end position="174"/>
    </location>
</feature>
<reference evidence="4" key="3">
    <citation type="submission" date="2018-10" db="EMBL/GenBank/DDBJ databases">
        <authorList>
            <person name="Whitman W."/>
            <person name="Huntemann M."/>
            <person name="Clum A."/>
            <person name="Pillay M."/>
            <person name="Palaniappan K."/>
            <person name="Varghese N."/>
            <person name="Mikhailova N."/>
            <person name="Stamatis D."/>
            <person name="Reddy T."/>
            <person name="Daum C."/>
            <person name="Shapiro N."/>
            <person name="Ivanova N."/>
            <person name="Kyrpides N."/>
            <person name="Woyke T."/>
        </authorList>
    </citation>
    <scope>NUCLEOTIDE SEQUENCE</scope>
    <source>
        <strain evidence="4">CGMCC 1.10124</strain>
    </source>
</reference>
<dbReference type="Proteomes" id="UP000277326">
    <property type="component" value="Unassembled WGS sequence"/>
</dbReference>
<keyword evidence="2" id="KW-0472">Membrane</keyword>
<feature type="transmembrane region" description="Helical" evidence="2">
    <location>
        <begin position="381"/>
        <end position="405"/>
    </location>
</feature>